<dbReference type="EMBL" id="JBHSJE010000017">
    <property type="protein sequence ID" value="MFC4983450.1"/>
    <property type="molecule type" value="Genomic_DNA"/>
</dbReference>
<keyword evidence="2" id="KW-1185">Reference proteome</keyword>
<dbReference type="RefSeq" id="WP_051710121.1">
    <property type="nucleotide sequence ID" value="NZ_JBFAGR010000018.1"/>
</dbReference>
<accession>A0ABV9VK24</accession>
<name>A0ABV9VK24_STRAZ</name>
<proteinExistence type="predicted"/>
<dbReference type="Proteomes" id="UP001595908">
    <property type="component" value="Unassembled WGS sequence"/>
</dbReference>
<evidence type="ECO:0000313" key="2">
    <source>
        <dbReference type="Proteomes" id="UP001595908"/>
    </source>
</evidence>
<gene>
    <name evidence="1" type="ORF">ACFPL4_34830</name>
</gene>
<organism evidence="1 2">
    <name type="scientific">Streptomyces atroolivaceus</name>
    <dbReference type="NCBI Taxonomy" id="66869"/>
    <lineage>
        <taxon>Bacteria</taxon>
        <taxon>Bacillati</taxon>
        <taxon>Actinomycetota</taxon>
        <taxon>Actinomycetes</taxon>
        <taxon>Kitasatosporales</taxon>
        <taxon>Streptomycetaceae</taxon>
        <taxon>Streptomyces</taxon>
    </lineage>
</organism>
<reference evidence="2" key="1">
    <citation type="journal article" date="2019" name="Int. J. Syst. Evol. Microbiol.">
        <title>The Global Catalogue of Microorganisms (GCM) 10K type strain sequencing project: providing services to taxonomists for standard genome sequencing and annotation.</title>
        <authorList>
            <consortium name="The Broad Institute Genomics Platform"/>
            <consortium name="The Broad Institute Genome Sequencing Center for Infectious Disease"/>
            <person name="Wu L."/>
            <person name="Ma J."/>
        </authorList>
    </citation>
    <scope>NUCLEOTIDE SEQUENCE [LARGE SCALE GENOMIC DNA]</scope>
    <source>
        <strain evidence="2">ICMP 257</strain>
    </source>
</reference>
<protein>
    <submittedName>
        <fullName evidence="1">Uncharacterized protein</fullName>
    </submittedName>
</protein>
<comment type="caution">
    <text evidence="1">The sequence shown here is derived from an EMBL/GenBank/DDBJ whole genome shotgun (WGS) entry which is preliminary data.</text>
</comment>
<evidence type="ECO:0000313" key="1">
    <source>
        <dbReference type="EMBL" id="MFC4983450.1"/>
    </source>
</evidence>
<dbReference type="GeneID" id="31237816"/>
<sequence length="76" mass="8228">MLPADSMVPIGWVAVGQPVRILPPEDHAGIRAVQQNQDFPGSFFGLDRPADGKSLMPTISERFGRGLGRDSNDPQI</sequence>